<reference evidence="1" key="1">
    <citation type="submission" date="2021-01" db="EMBL/GenBank/DDBJ databases">
        <authorList>
            <person name="Corre E."/>
            <person name="Pelletier E."/>
            <person name="Niang G."/>
            <person name="Scheremetjew M."/>
            <person name="Finn R."/>
            <person name="Kale V."/>
            <person name="Holt S."/>
            <person name="Cochrane G."/>
            <person name="Meng A."/>
            <person name="Brown T."/>
            <person name="Cohen L."/>
        </authorList>
    </citation>
    <scope>NUCLEOTIDE SEQUENCE</scope>
    <source>
        <strain evidence="1">CCMP443</strain>
    </source>
</reference>
<name>A0A7S0VUB0_9CRYP</name>
<dbReference type="AlphaFoldDB" id="A0A7S0VUB0"/>
<gene>
    <name evidence="1" type="ORF">HTEP1355_LOCUS10230</name>
</gene>
<protein>
    <recommendedName>
        <fullName evidence="2">CENP-V/GFA domain-containing protein</fullName>
    </recommendedName>
</protein>
<accession>A0A7S0VUB0</accession>
<evidence type="ECO:0008006" key="2">
    <source>
        <dbReference type="Google" id="ProtNLM"/>
    </source>
</evidence>
<proteinExistence type="predicted"/>
<evidence type="ECO:0000313" key="1">
    <source>
        <dbReference type="EMBL" id="CAD8796590.1"/>
    </source>
</evidence>
<sequence length="214" mass="23460">MASVECSCGAVKINFTSPKVLWRLDCCCYNCTKALNYVKNKGGPDVAGLDLQCIDSVWFQNDFTVEKGEDKIGAWLCYEGADTTRFYCKNCWTCLLADHPAYGGVVCASQAMANLSGAELMDKQGRHYMRDLSDDQATALEKGMPWKGDSANLYQGVSQNFLDKLPDVLAAGKKGEKMNCQILLEKCGPALIPTDDPTLRGPPSFMEQVAAEKK</sequence>
<dbReference type="EMBL" id="HBFN01017529">
    <property type="protein sequence ID" value="CAD8796590.1"/>
    <property type="molecule type" value="Transcribed_RNA"/>
</dbReference>
<organism evidence="1">
    <name type="scientific">Hemiselmis tepida</name>
    <dbReference type="NCBI Taxonomy" id="464990"/>
    <lineage>
        <taxon>Eukaryota</taxon>
        <taxon>Cryptophyceae</taxon>
        <taxon>Cryptomonadales</taxon>
        <taxon>Hemiselmidaceae</taxon>
        <taxon>Hemiselmis</taxon>
    </lineage>
</organism>